<feature type="region of interest" description="Disordered" evidence="1">
    <location>
        <begin position="142"/>
        <end position="190"/>
    </location>
</feature>
<protein>
    <submittedName>
        <fullName evidence="2">Uncharacterized protein</fullName>
    </submittedName>
</protein>
<name>A0ABY8JTK5_9ACTN</name>
<gene>
    <name evidence="2" type="ORF">PYS65_00595</name>
</gene>
<accession>A0ABY8JTK5</accession>
<sequence length="190" mass="19610">MPRWEDVLAPPTRSVLADRAARTGQLLDPGSGLRVRSWLSAGYLLSDRVGRTVHAADLDTLWRAAAVRGARPKGWRPLGGADTTVSVELPGGWDLTAAAVWCAATARAEPDASLRVTLPDRAGGRVLGITLASGAVRATVLHGPGSPPDDSGPDGRAPGTAVLISGTGAADAARHLRGHHDVTRTSADRG</sequence>
<dbReference type="Proteomes" id="UP001216440">
    <property type="component" value="Chromosome"/>
</dbReference>
<reference evidence="2 3" key="1">
    <citation type="submission" date="2023-03" db="EMBL/GenBank/DDBJ databases">
        <authorList>
            <person name="Mo P."/>
        </authorList>
    </citation>
    <scope>NUCLEOTIDE SEQUENCE [LARGE SCALE GENOMIC DNA]</scope>
    <source>
        <strain evidence="2 3">HUAS 5</strain>
    </source>
</reference>
<keyword evidence="3" id="KW-1185">Reference proteome</keyword>
<feature type="compositionally biased region" description="Basic and acidic residues" evidence="1">
    <location>
        <begin position="179"/>
        <end position="190"/>
    </location>
</feature>
<evidence type="ECO:0000256" key="1">
    <source>
        <dbReference type="SAM" id="MobiDB-lite"/>
    </source>
</evidence>
<dbReference type="EMBL" id="CP121682">
    <property type="protein sequence ID" value="WGD38784.1"/>
    <property type="molecule type" value="Genomic_DNA"/>
</dbReference>
<evidence type="ECO:0000313" key="2">
    <source>
        <dbReference type="EMBL" id="WGD38784.1"/>
    </source>
</evidence>
<dbReference type="RefSeq" id="WP_279331679.1">
    <property type="nucleotide sequence ID" value="NZ_CP121682.1"/>
</dbReference>
<evidence type="ECO:0000313" key="3">
    <source>
        <dbReference type="Proteomes" id="UP001216440"/>
    </source>
</evidence>
<proteinExistence type="predicted"/>
<organism evidence="2 3">
    <name type="scientific">Streptomyces cathayae</name>
    <dbReference type="NCBI Taxonomy" id="3031124"/>
    <lineage>
        <taxon>Bacteria</taxon>
        <taxon>Bacillati</taxon>
        <taxon>Actinomycetota</taxon>
        <taxon>Actinomycetes</taxon>
        <taxon>Kitasatosporales</taxon>
        <taxon>Streptomycetaceae</taxon>
        <taxon>Streptomyces</taxon>
    </lineage>
</organism>